<dbReference type="Pfam" id="PF00067">
    <property type="entry name" value="p450"/>
    <property type="match status" value="1"/>
</dbReference>
<dbReference type="PANTHER" id="PTHR46300:SF1">
    <property type="entry name" value="P450, PUTATIVE (EUROFUNG)-RELATED"/>
    <property type="match status" value="1"/>
</dbReference>
<dbReference type="EMBL" id="LVVM01004821">
    <property type="protein sequence ID" value="OJA12081.1"/>
    <property type="molecule type" value="Genomic_DNA"/>
</dbReference>
<accession>A0A1J8QEQ2</accession>
<dbReference type="InterPro" id="IPR036396">
    <property type="entry name" value="Cyt_P450_sf"/>
</dbReference>
<keyword evidence="6" id="KW-0560">Oxidoreductase</keyword>
<protein>
    <recommendedName>
        <fullName evidence="12">Cytochrome P450</fullName>
    </recommendedName>
</protein>
<dbReference type="InterPro" id="IPR050364">
    <property type="entry name" value="Cytochrome_P450_fung"/>
</dbReference>
<evidence type="ECO:0000256" key="5">
    <source>
        <dbReference type="ARBA" id="ARBA00022723"/>
    </source>
</evidence>
<dbReference type="SUPFAM" id="SSF48264">
    <property type="entry name" value="Cytochrome P450"/>
    <property type="match status" value="1"/>
</dbReference>
<dbReference type="InterPro" id="IPR001128">
    <property type="entry name" value="Cyt_P450"/>
</dbReference>
<keyword evidence="11" id="KW-1185">Reference proteome</keyword>
<evidence type="ECO:0000256" key="6">
    <source>
        <dbReference type="ARBA" id="ARBA00023002"/>
    </source>
</evidence>
<evidence type="ECO:0000256" key="7">
    <source>
        <dbReference type="ARBA" id="ARBA00023004"/>
    </source>
</evidence>
<comment type="caution">
    <text evidence="10">The sequence shown here is derived from an EMBL/GenBank/DDBJ whole genome shotgun (WGS) entry which is preliminary data.</text>
</comment>
<comment type="cofactor">
    <cofactor evidence="1 9">
        <name>heme</name>
        <dbReference type="ChEBI" id="CHEBI:30413"/>
    </cofactor>
</comment>
<dbReference type="STRING" id="180088.A0A1J8QEQ2"/>
<evidence type="ECO:0000256" key="8">
    <source>
        <dbReference type="ARBA" id="ARBA00023033"/>
    </source>
</evidence>
<dbReference type="GO" id="GO:0020037">
    <property type="term" value="F:heme binding"/>
    <property type="evidence" value="ECO:0007669"/>
    <property type="project" value="InterPro"/>
</dbReference>
<evidence type="ECO:0000256" key="2">
    <source>
        <dbReference type="ARBA" id="ARBA00005179"/>
    </source>
</evidence>
<dbReference type="GO" id="GO:0016705">
    <property type="term" value="F:oxidoreductase activity, acting on paired donors, with incorporation or reduction of molecular oxygen"/>
    <property type="evidence" value="ECO:0007669"/>
    <property type="project" value="InterPro"/>
</dbReference>
<name>A0A1J8QEQ2_9AGAM</name>
<dbReference type="Gene3D" id="1.10.630.10">
    <property type="entry name" value="Cytochrome P450"/>
    <property type="match status" value="1"/>
</dbReference>
<evidence type="ECO:0000256" key="4">
    <source>
        <dbReference type="ARBA" id="ARBA00022617"/>
    </source>
</evidence>
<reference evidence="10 11" key="1">
    <citation type="submission" date="2016-03" db="EMBL/GenBank/DDBJ databases">
        <title>Comparative genomics of the ectomycorrhizal sister species Rhizopogon vinicolor and Rhizopogon vesiculosus (Basidiomycota: Boletales) reveals a divergence of the mating type B locus.</title>
        <authorList>
            <person name="Mujic A.B."/>
            <person name="Kuo A."/>
            <person name="Tritt A."/>
            <person name="Lipzen A."/>
            <person name="Chen C."/>
            <person name="Johnson J."/>
            <person name="Sharma A."/>
            <person name="Barry K."/>
            <person name="Grigoriev I.V."/>
            <person name="Spatafora J.W."/>
        </authorList>
    </citation>
    <scope>NUCLEOTIDE SEQUENCE [LARGE SCALE GENOMIC DNA]</scope>
    <source>
        <strain evidence="10 11">AM-OR11-056</strain>
    </source>
</reference>
<keyword evidence="8" id="KW-0503">Monooxygenase</keyword>
<comment type="similarity">
    <text evidence="3">Belongs to the cytochrome P450 family.</text>
</comment>
<evidence type="ECO:0000313" key="11">
    <source>
        <dbReference type="Proteomes" id="UP000183567"/>
    </source>
</evidence>
<sequence length="398" mass="44674">MQKQGQALADRPRMIAAAEMFAGGLGIVTARAGDRWRRMRRFVVVHAEAYQPLQMSYAKAMVLGILDNPHDFQSHVMTYAATTTMKVAYGKDTPTFATDPDVRESLQALDKFRKVLKPGAYLVDSIPWLKYFPWYGKELKRGFEIISRLHTGQLNSVKQRIQNNTDVGPSFAKFALENGHSYGITELEAAFLGGAFFAAGSSTTSVAISTVLMAAACFPEEQAKVQAELDAVVGMRRAPTFADQKSLPRLQAFISEALRWRPVSASGFAHRTTKDENYCIPAGTTVFGNHWAISRDPEVYPEPDTFKPQRWINDEGRLRDDLKFFVYGFGRRACPGQYIANRSVFITSLLTLWAFQLALDPTAPLDDMGFMGDDVERPCTIEFKMRVPETELRHMMLN</sequence>
<dbReference type="GO" id="GO:0005506">
    <property type="term" value="F:iron ion binding"/>
    <property type="evidence" value="ECO:0007669"/>
    <property type="project" value="InterPro"/>
</dbReference>
<evidence type="ECO:0000313" key="10">
    <source>
        <dbReference type="EMBL" id="OJA12081.1"/>
    </source>
</evidence>
<evidence type="ECO:0008006" key="12">
    <source>
        <dbReference type="Google" id="ProtNLM"/>
    </source>
</evidence>
<evidence type="ECO:0000256" key="3">
    <source>
        <dbReference type="ARBA" id="ARBA00010617"/>
    </source>
</evidence>
<dbReference type="GO" id="GO:0004497">
    <property type="term" value="F:monooxygenase activity"/>
    <property type="evidence" value="ECO:0007669"/>
    <property type="project" value="UniProtKB-KW"/>
</dbReference>
<gene>
    <name evidence="10" type="ORF">AZE42_02185</name>
</gene>
<dbReference type="InterPro" id="IPR002401">
    <property type="entry name" value="Cyt_P450_E_grp-I"/>
</dbReference>
<dbReference type="PRINTS" id="PR00385">
    <property type="entry name" value="P450"/>
</dbReference>
<evidence type="ECO:0000256" key="1">
    <source>
        <dbReference type="ARBA" id="ARBA00001971"/>
    </source>
</evidence>
<dbReference type="OrthoDB" id="2685000at2759"/>
<keyword evidence="4 9" id="KW-0349">Heme</keyword>
<organism evidence="10 11">
    <name type="scientific">Rhizopogon vesiculosus</name>
    <dbReference type="NCBI Taxonomy" id="180088"/>
    <lineage>
        <taxon>Eukaryota</taxon>
        <taxon>Fungi</taxon>
        <taxon>Dikarya</taxon>
        <taxon>Basidiomycota</taxon>
        <taxon>Agaricomycotina</taxon>
        <taxon>Agaricomycetes</taxon>
        <taxon>Agaricomycetidae</taxon>
        <taxon>Boletales</taxon>
        <taxon>Suillineae</taxon>
        <taxon>Rhizopogonaceae</taxon>
        <taxon>Rhizopogon</taxon>
    </lineage>
</organism>
<comment type="pathway">
    <text evidence="2">Secondary metabolite biosynthesis.</text>
</comment>
<evidence type="ECO:0000256" key="9">
    <source>
        <dbReference type="PIRSR" id="PIRSR602401-1"/>
    </source>
</evidence>
<keyword evidence="5 9" id="KW-0479">Metal-binding</keyword>
<dbReference type="AlphaFoldDB" id="A0A1J8QEQ2"/>
<proteinExistence type="inferred from homology"/>
<dbReference type="PANTHER" id="PTHR46300">
    <property type="entry name" value="P450, PUTATIVE (EUROFUNG)-RELATED-RELATED"/>
    <property type="match status" value="1"/>
</dbReference>
<dbReference type="Proteomes" id="UP000183567">
    <property type="component" value="Unassembled WGS sequence"/>
</dbReference>
<dbReference type="PRINTS" id="PR00463">
    <property type="entry name" value="EP450I"/>
</dbReference>
<keyword evidence="7 9" id="KW-0408">Iron</keyword>
<feature type="binding site" description="axial binding residue" evidence="9">
    <location>
        <position position="334"/>
    </location>
    <ligand>
        <name>heme</name>
        <dbReference type="ChEBI" id="CHEBI:30413"/>
    </ligand>
    <ligandPart>
        <name>Fe</name>
        <dbReference type="ChEBI" id="CHEBI:18248"/>
    </ligandPart>
</feature>